<keyword evidence="6" id="KW-0812">Transmembrane</keyword>
<feature type="modified residue" description="4-aspartylphosphate" evidence="13">
    <location>
        <position position="932"/>
    </location>
</feature>
<keyword evidence="7" id="KW-0547">Nucleotide-binding</keyword>
<feature type="modified residue" description="4-aspartylphosphate" evidence="13">
    <location>
        <position position="1076"/>
    </location>
</feature>
<keyword evidence="14" id="KW-0732">Signal</keyword>
<keyword evidence="21" id="KW-0808">Transferase</keyword>
<evidence type="ECO:0000259" key="18">
    <source>
        <dbReference type="PROSITE" id="PS50113"/>
    </source>
</evidence>
<dbReference type="Gene3D" id="3.30.450.20">
    <property type="entry name" value="PAS domain"/>
    <property type="match status" value="2"/>
</dbReference>
<evidence type="ECO:0000256" key="10">
    <source>
        <dbReference type="ARBA" id="ARBA00023012"/>
    </source>
</evidence>
<dbReference type="InterPro" id="IPR005467">
    <property type="entry name" value="His_kinase_dom"/>
</dbReference>
<dbReference type="CDD" id="cd00088">
    <property type="entry name" value="HPT"/>
    <property type="match status" value="1"/>
</dbReference>
<keyword evidence="10" id="KW-0902">Two-component regulatory system</keyword>
<dbReference type="InterPro" id="IPR001610">
    <property type="entry name" value="PAC"/>
</dbReference>
<dbReference type="Gene3D" id="3.30.450.350">
    <property type="entry name" value="CHASE domain"/>
    <property type="match status" value="1"/>
</dbReference>
<dbReference type="Pfam" id="PF00512">
    <property type="entry name" value="HisKA"/>
    <property type="match status" value="1"/>
</dbReference>
<dbReference type="SUPFAM" id="SSF55874">
    <property type="entry name" value="ATPase domain of HSP90 chaperone/DNA topoisomerase II/histidine kinase"/>
    <property type="match status" value="1"/>
</dbReference>
<dbReference type="PANTHER" id="PTHR45339">
    <property type="entry name" value="HYBRID SIGNAL TRANSDUCTION HISTIDINE KINASE J"/>
    <property type="match status" value="1"/>
</dbReference>
<evidence type="ECO:0000259" key="19">
    <source>
        <dbReference type="PROSITE" id="PS50839"/>
    </source>
</evidence>
<dbReference type="InterPro" id="IPR004358">
    <property type="entry name" value="Sig_transdc_His_kin-like_C"/>
</dbReference>
<comment type="subcellular location">
    <subcellularLocation>
        <location evidence="2">Cell membrane</location>
        <topology evidence="2">Multi-pass membrane protein</topology>
    </subcellularLocation>
</comment>
<dbReference type="SUPFAM" id="SSF47226">
    <property type="entry name" value="Histidine-containing phosphotransfer domain, HPT domain"/>
    <property type="match status" value="1"/>
</dbReference>
<evidence type="ECO:0000256" key="3">
    <source>
        <dbReference type="ARBA" id="ARBA00012438"/>
    </source>
</evidence>
<evidence type="ECO:0000256" key="11">
    <source>
        <dbReference type="ARBA" id="ARBA00023136"/>
    </source>
</evidence>
<evidence type="ECO:0000256" key="14">
    <source>
        <dbReference type="SAM" id="SignalP"/>
    </source>
</evidence>
<evidence type="ECO:0000256" key="6">
    <source>
        <dbReference type="ARBA" id="ARBA00022692"/>
    </source>
</evidence>
<dbReference type="InterPro" id="IPR035965">
    <property type="entry name" value="PAS-like_dom_sf"/>
</dbReference>
<gene>
    <name evidence="21" type="ORF">GCM10010970_10900</name>
</gene>
<dbReference type="InterPro" id="IPR008207">
    <property type="entry name" value="Sig_transdc_His_kin_Hpt_dom"/>
</dbReference>
<keyword evidence="8" id="KW-0067">ATP-binding</keyword>
<protein>
    <recommendedName>
        <fullName evidence="3">histidine kinase</fullName>
        <ecNumber evidence="3">2.7.13.3</ecNumber>
    </recommendedName>
</protein>
<evidence type="ECO:0000256" key="5">
    <source>
        <dbReference type="ARBA" id="ARBA00022553"/>
    </source>
</evidence>
<dbReference type="Gene3D" id="1.10.287.130">
    <property type="match status" value="1"/>
</dbReference>
<organism evidence="21 22">
    <name type="scientific">Silvimonas iriomotensis</name>
    <dbReference type="NCBI Taxonomy" id="449662"/>
    <lineage>
        <taxon>Bacteria</taxon>
        <taxon>Pseudomonadati</taxon>
        <taxon>Pseudomonadota</taxon>
        <taxon>Betaproteobacteria</taxon>
        <taxon>Neisseriales</taxon>
        <taxon>Chitinibacteraceae</taxon>
        <taxon>Silvimonas</taxon>
    </lineage>
</organism>
<keyword evidence="4" id="KW-1003">Cell membrane</keyword>
<dbReference type="Proteomes" id="UP000637267">
    <property type="component" value="Unassembled WGS sequence"/>
</dbReference>
<dbReference type="InterPro" id="IPR000700">
    <property type="entry name" value="PAS-assoc_C"/>
</dbReference>
<proteinExistence type="predicted"/>
<dbReference type="Pfam" id="PF02518">
    <property type="entry name" value="HATPase_c"/>
    <property type="match status" value="1"/>
</dbReference>
<evidence type="ECO:0000256" key="9">
    <source>
        <dbReference type="ARBA" id="ARBA00022989"/>
    </source>
</evidence>
<dbReference type="SUPFAM" id="SSF47384">
    <property type="entry name" value="Homodimeric domain of signal transducing histidine kinase"/>
    <property type="match status" value="1"/>
</dbReference>
<feature type="domain" description="Response regulatory" evidence="16">
    <location>
        <begin position="1025"/>
        <end position="1143"/>
    </location>
</feature>
<dbReference type="Pfam" id="PF13426">
    <property type="entry name" value="PAS_9"/>
    <property type="match status" value="1"/>
</dbReference>
<comment type="caution">
    <text evidence="21">The sequence shown here is derived from an EMBL/GenBank/DDBJ whole genome shotgun (WGS) entry which is preliminary data.</text>
</comment>
<dbReference type="InterPro" id="IPR003661">
    <property type="entry name" value="HisK_dim/P_dom"/>
</dbReference>
<dbReference type="Pfam" id="PF03924">
    <property type="entry name" value="CHASE"/>
    <property type="match status" value="1"/>
</dbReference>
<dbReference type="InterPro" id="IPR036641">
    <property type="entry name" value="HPT_dom_sf"/>
</dbReference>
<feature type="chain" id="PRO_5047322312" description="histidine kinase" evidence="14">
    <location>
        <begin position="23"/>
        <end position="1371"/>
    </location>
</feature>
<evidence type="ECO:0000256" key="4">
    <source>
        <dbReference type="ARBA" id="ARBA00022475"/>
    </source>
</evidence>
<dbReference type="SMART" id="SM00387">
    <property type="entry name" value="HATPase_c"/>
    <property type="match status" value="1"/>
</dbReference>
<dbReference type="Gene3D" id="3.30.565.10">
    <property type="entry name" value="Histidine kinase-like ATPase, C-terminal domain"/>
    <property type="match status" value="1"/>
</dbReference>
<evidence type="ECO:0000256" key="8">
    <source>
        <dbReference type="ARBA" id="ARBA00022840"/>
    </source>
</evidence>
<dbReference type="PROSITE" id="PS50109">
    <property type="entry name" value="HIS_KIN"/>
    <property type="match status" value="1"/>
</dbReference>
<name>A0ABQ2P7D8_9NEIS</name>
<dbReference type="InterPro" id="IPR036890">
    <property type="entry name" value="HATPase_C_sf"/>
</dbReference>
<reference evidence="22" key="1">
    <citation type="journal article" date="2019" name="Int. J. Syst. Evol. Microbiol.">
        <title>The Global Catalogue of Microorganisms (GCM) 10K type strain sequencing project: providing services to taxonomists for standard genome sequencing and annotation.</title>
        <authorList>
            <consortium name="The Broad Institute Genomics Platform"/>
            <consortium name="The Broad Institute Genome Sequencing Center for Infectious Disease"/>
            <person name="Wu L."/>
            <person name="Ma J."/>
        </authorList>
    </citation>
    <scope>NUCLEOTIDE SEQUENCE [LARGE SCALE GENOMIC DNA]</scope>
    <source>
        <strain evidence="22">CGMCC 1.8859</strain>
    </source>
</reference>
<dbReference type="CDD" id="cd17546">
    <property type="entry name" value="REC_hyHK_CKI1_RcsC-like"/>
    <property type="match status" value="2"/>
</dbReference>
<accession>A0ABQ2P7D8</accession>
<evidence type="ECO:0000259" key="15">
    <source>
        <dbReference type="PROSITE" id="PS50109"/>
    </source>
</evidence>
<dbReference type="CDD" id="cd00130">
    <property type="entry name" value="PAS"/>
    <property type="match status" value="2"/>
</dbReference>
<evidence type="ECO:0000259" key="16">
    <source>
        <dbReference type="PROSITE" id="PS50110"/>
    </source>
</evidence>
<dbReference type="SUPFAM" id="SSF52172">
    <property type="entry name" value="CheY-like"/>
    <property type="match status" value="2"/>
</dbReference>
<feature type="domain" description="Histidine kinase" evidence="15">
    <location>
        <begin position="636"/>
        <end position="857"/>
    </location>
</feature>
<feature type="domain" description="CHASE" evidence="19">
    <location>
        <begin position="65"/>
        <end position="216"/>
    </location>
</feature>
<dbReference type="Gene3D" id="3.40.50.2300">
    <property type="match status" value="2"/>
</dbReference>
<evidence type="ECO:0000259" key="17">
    <source>
        <dbReference type="PROSITE" id="PS50112"/>
    </source>
</evidence>
<dbReference type="PROSITE" id="PS50110">
    <property type="entry name" value="RESPONSE_REGULATORY"/>
    <property type="match status" value="2"/>
</dbReference>
<evidence type="ECO:0000256" key="2">
    <source>
        <dbReference type="ARBA" id="ARBA00004651"/>
    </source>
</evidence>
<keyword evidence="5 13" id="KW-0597">Phosphoprotein</keyword>
<dbReference type="InterPro" id="IPR042240">
    <property type="entry name" value="CHASE_sf"/>
</dbReference>
<dbReference type="PROSITE" id="PS50113">
    <property type="entry name" value="PAC"/>
    <property type="match status" value="2"/>
</dbReference>
<dbReference type="InterPro" id="IPR006189">
    <property type="entry name" value="CHASE_dom"/>
</dbReference>
<dbReference type="InterPro" id="IPR003594">
    <property type="entry name" value="HATPase_dom"/>
</dbReference>
<feature type="modified residue" description="Phosphohistidine" evidence="12">
    <location>
        <position position="1229"/>
    </location>
</feature>
<feature type="domain" description="PAC" evidence="18">
    <location>
        <begin position="566"/>
        <end position="618"/>
    </location>
</feature>
<dbReference type="PROSITE" id="PS50112">
    <property type="entry name" value="PAS"/>
    <property type="match status" value="2"/>
</dbReference>
<feature type="domain" description="PAC" evidence="18">
    <location>
        <begin position="406"/>
        <end position="458"/>
    </location>
</feature>
<feature type="domain" description="PAS" evidence="17">
    <location>
        <begin position="332"/>
        <end position="403"/>
    </location>
</feature>
<dbReference type="Pfam" id="PF00989">
    <property type="entry name" value="PAS"/>
    <property type="match status" value="1"/>
</dbReference>
<dbReference type="InterPro" id="IPR000014">
    <property type="entry name" value="PAS"/>
</dbReference>
<sequence>MPAIIIALGLVLSALLAHHQQAENDAAAHQRFLSRSKRAVEQINTQLRIYEYGLRGARGAVFGSLGEDQAQQRFRQYGNSLDLDTEFPGSRGYGFVRRVKADQEAIFVINQRANGQPDFRIEQLLPHKGDKYVVEFFVPEVVARRVVGLDLASEPSRLRALQESVTTGQATLTRPIGLTLPKGQPNLGFLLVMPVYREGAMPADPADREDATLGWVYTPLVASEVMKHFDYRDGEITVRLSALDNDDKNATFFASPLSDRKPEEGYVYEADIHRYGQVWHAQIAALPKFVDDLNLLSPLEPALIVLACALLLAGVIYLYSLNVDRRLHAMADQARLAAIVEGSNDAIVGKTLEGVVMTWNPAAERMFGYSAAEAVGHTIRELVIPEDRVAEETEILRRVGHGEIVPHFETVRRRKDGTNVAVSVTVSPIRGPNGQIDGAAKTVRDISQQKEAEAEILKLNATLEQQVQERTGQIQAFSALQAAILESAGYSIIATDSEGMIKLFNPAAERLLGYRADEMIDLQTPGILHDPLEVERHARELSAELGYLVEPGFETFVAKSRLGKPDSNEWRYVRKDKSQVPVLLTVSSLRDSEGRIFGFLGIAMDLTLHKHDEAVLRQAKESAESATRAKSDFLANMSHEIRTPMNAILGMLQLLQQTDLTNRQHDYTEKAESSAKALLGLLNDILDFSKVEAGKLELDPHPFMLDKLLKDIGVILSASVGRKNIEILFDIDPAIPELVIGDALRLQQVLINLSGNAIKFTEHGEVVLSVRLKRRREDTLNLEFSVRDTGIGMTPEQLIHIFEGFSQAEVSTTRRFGGTGLGLAISQRLVRLMGGQLAVESVSGKGSDFHFEIVLEATGEETSLEESLPALANLRGVRALIIDDNASAREVISRMVDSLGWRADLAASGVEALDLLKQSIERGRTYDVIFVDWAMPEMDGWQTAERIRAIAPPGTSPLIVMVTAHGREMLAQRLASEQALLDGFLVKPITISTLFDAVADARANQNPASIPARKSGAGPRLTGLRLLLVEDNPTNQQVARELLKNEGAQVDVAGGGIEGVTAVQNAQPQYDAVLMDIQMPDMDGYAATREIRHKLGLRELPIIAMTANAMASDRQACLDAGMNDHVGKPFDLNQLVAVIRQFTRHAVAEPALQPPPAQVRTGGVIPPAALKLAGERGLDIAAALARLGGDLPLFEWALGSFVSTSAQMSEQLAQWWPGSPQDALARLLHTLKGTAGTVGATDLALQVRQVEGDVRDGLDDKVLGEKLAQINAALEETCSNVKALQAILQEASGTGTHAEAAPDSALASDLETLSQLLASANMEAMRVFDQIKAGLTAAYPDHGAKISDAINQLDFQRARAQCEELLAQLRN</sequence>
<evidence type="ECO:0000256" key="12">
    <source>
        <dbReference type="PROSITE-ProRule" id="PRU00110"/>
    </source>
</evidence>
<dbReference type="Pfam" id="PF01627">
    <property type="entry name" value="Hpt"/>
    <property type="match status" value="1"/>
</dbReference>
<evidence type="ECO:0000313" key="21">
    <source>
        <dbReference type="EMBL" id="GGP19496.1"/>
    </source>
</evidence>
<dbReference type="Pfam" id="PF00072">
    <property type="entry name" value="Response_reg"/>
    <property type="match status" value="2"/>
</dbReference>
<dbReference type="PRINTS" id="PR00344">
    <property type="entry name" value="BCTRLSENSOR"/>
</dbReference>
<dbReference type="SMART" id="SM01079">
    <property type="entry name" value="CHASE"/>
    <property type="match status" value="1"/>
</dbReference>
<keyword evidence="22" id="KW-1185">Reference proteome</keyword>
<dbReference type="PANTHER" id="PTHR45339:SF1">
    <property type="entry name" value="HYBRID SIGNAL TRANSDUCTION HISTIDINE KINASE J"/>
    <property type="match status" value="1"/>
</dbReference>
<dbReference type="PROSITE" id="PS50894">
    <property type="entry name" value="HPT"/>
    <property type="match status" value="1"/>
</dbReference>
<feature type="domain" description="Response regulatory" evidence="16">
    <location>
        <begin position="878"/>
        <end position="1002"/>
    </location>
</feature>
<feature type="signal peptide" evidence="14">
    <location>
        <begin position="1"/>
        <end position="22"/>
    </location>
</feature>
<dbReference type="NCBIfam" id="TIGR00229">
    <property type="entry name" value="sensory_box"/>
    <property type="match status" value="2"/>
</dbReference>
<evidence type="ECO:0000256" key="1">
    <source>
        <dbReference type="ARBA" id="ARBA00000085"/>
    </source>
</evidence>
<evidence type="ECO:0000259" key="20">
    <source>
        <dbReference type="PROSITE" id="PS50894"/>
    </source>
</evidence>
<keyword evidence="21" id="KW-0418">Kinase</keyword>
<feature type="domain" description="HPt" evidence="20">
    <location>
        <begin position="1190"/>
        <end position="1291"/>
    </location>
</feature>
<dbReference type="InterPro" id="IPR036097">
    <property type="entry name" value="HisK_dim/P_sf"/>
</dbReference>
<dbReference type="GO" id="GO:0016301">
    <property type="term" value="F:kinase activity"/>
    <property type="evidence" value="ECO:0007669"/>
    <property type="project" value="UniProtKB-KW"/>
</dbReference>
<dbReference type="CDD" id="cd00082">
    <property type="entry name" value="HisKA"/>
    <property type="match status" value="1"/>
</dbReference>
<dbReference type="SMART" id="SM00086">
    <property type="entry name" value="PAC"/>
    <property type="match status" value="2"/>
</dbReference>
<dbReference type="SUPFAM" id="SSF55785">
    <property type="entry name" value="PYP-like sensor domain (PAS domain)"/>
    <property type="match status" value="2"/>
</dbReference>
<dbReference type="InterPro" id="IPR001789">
    <property type="entry name" value="Sig_transdc_resp-reg_receiver"/>
</dbReference>
<dbReference type="EC" id="2.7.13.3" evidence="3"/>
<dbReference type="PROSITE" id="PS50839">
    <property type="entry name" value="CHASE"/>
    <property type="match status" value="1"/>
</dbReference>
<dbReference type="Gene3D" id="1.20.120.160">
    <property type="entry name" value="HPT domain"/>
    <property type="match status" value="1"/>
</dbReference>
<evidence type="ECO:0000256" key="13">
    <source>
        <dbReference type="PROSITE-ProRule" id="PRU00169"/>
    </source>
</evidence>
<dbReference type="SMART" id="SM00388">
    <property type="entry name" value="HisKA"/>
    <property type="match status" value="1"/>
</dbReference>
<dbReference type="SMART" id="SM00091">
    <property type="entry name" value="PAS"/>
    <property type="match status" value="2"/>
</dbReference>
<feature type="domain" description="PAS" evidence="17">
    <location>
        <begin position="484"/>
        <end position="521"/>
    </location>
</feature>
<evidence type="ECO:0000256" key="7">
    <source>
        <dbReference type="ARBA" id="ARBA00022741"/>
    </source>
</evidence>
<keyword evidence="11" id="KW-0472">Membrane</keyword>
<dbReference type="CDD" id="cd16922">
    <property type="entry name" value="HATPase_EvgS-ArcB-TorS-like"/>
    <property type="match status" value="1"/>
</dbReference>
<dbReference type="SMART" id="SM00448">
    <property type="entry name" value="REC"/>
    <property type="match status" value="2"/>
</dbReference>
<evidence type="ECO:0000313" key="22">
    <source>
        <dbReference type="Proteomes" id="UP000637267"/>
    </source>
</evidence>
<dbReference type="InterPro" id="IPR011006">
    <property type="entry name" value="CheY-like_superfamily"/>
</dbReference>
<dbReference type="RefSeq" id="WP_188703101.1">
    <property type="nucleotide sequence ID" value="NZ_BMLX01000001.1"/>
</dbReference>
<comment type="catalytic activity">
    <reaction evidence="1">
        <text>ATP + protein L-histidine = ADP + protein N-phospho-L-histidine.</text>
        <dbReference type="EC" id="2.7.13.3"/>
    </reaction>
</comment>
<dbReference type="InterPro" id="IPR013767">
    <property type="entry name" value="PAS_fold"/>
</dbReference>
<dbReference type="EMBL" id="BMLX01000001">
    <property type="protein sequence ID" value="GGP19496.1"/>
    <property type="molecule type" value="Genomic_DNA"/>
</dbReference>
<keyword evidence="9" id="KW-1133">Transmembrane helix</keyword>